<reference evidence="6 7" key="1">
    <citation type="journal article" date="2014" name="Mol. Plant">
        <title>Chromosome Scale Genome Assembly and Transcriptome Profiling of Nannochloropsis gaditana in Nitrogen Depletion.</title>
        <authorList>
            <person name="Corteggiani Carpinelli E."/>
            <person name="Telatin A."/>
            <person name="Vitulo N."/>
            <person name="Forcato C."/>
            <person name="D'Angelo M."/>
            <person name="Schiavon R."/>
            <person name="Vezzi A."/>
            <person name="Giacometti G.M."/>
            <person name="Morosinotto T."/>
            <person name="Valle G."/>
        </authorList>
    </citation>
    <scope>NUCLEOTIDE SEQUENCE [LARGE SCALE GENOMIC DNA]</scope>
    <source>
        <strain evidence="6 7">B-31</strain>
    </source>
</reference>
<accession>W7U7T7</accession>
<protein>
    <recommendedName>
        <fullName evidence="8">F-BAR domain-containing protein</fullName>
    </recommendedName>
</protein>
<keyword evidence="2" id="KW-0963">Cytoplasm</keyword>
<proteinExistence type="predicted"/>
<evidence type="ECO:0000256" key="2">
    <source>
        <dbReference type="ARBA" id="ARBA00022490"/>
    </source>
</evidence>
<evidence type="ECO:0000256" key="3">
    <source>
        <dbReference type="ARBA" id="ARBA00022553"/>
    </source>
</evidence>
<keyword evidence="3" id="KW-0597">Phosphoprotein</keyword>
<evidence type="ECO:0000313" key="6">
    <source>
        <dbReference type="EMBL" id="EWM28896.1"/>
    </source>
</evidence>
<feature type="coiled-coil region" evidence="4">
    <location>
        <begin position="149"/>
        <end position="176"/>
    </location>
</feature>
<dbReference type="PANTHER" id="PTHR23065">
    <property type="entry name" value="PROLINE-SERINE-THREONINE PHOSPHATASE INTERACTING PROTEIN 1"/>
    <property type="match status" value="1"/>
</dbReference>
<keyword evidence="4" id="KW-0175">Coiled coil</keyword>
<dbReference type="GO" id="GO:0005737">
    <property type="term" value="C:cytoplasm"/>
    <property type="evidence" value="ECO:0007669"/>
    <property type="project" value="TreeGrafter"/>
</dbReference>
<dbReference type="PANTHER" id="PTHR23065:SF7">
    <property type="entry name" value="NOSTRIN, ISOFORM H"/>
    <property type="match status" value="1"/>
</dbReference>
<evidence type="ECO:0000313" key="7">
    <source>
        <dbReference type="Proteomes" id="UP000019335"/>
    </source>
</evidence>
<sequence length="326" mass="34450">MDASTISSSSPSSFLVSSTASSASSTSSPSSSSPLELSLEFPTLLDNMDVMFQRAHDGAKTCKAFSTFLQQSAVLEEGYGSSIVKVGEAFAGIQESNAPSVVAATAGASASIQALGRQHVGLANTLSQDVCKSLGAYVDQQSAMLRGMIQEVHALVEDLEKEKAAHKKIRDKHKKACKEAEGVLKKGGALSLPPVPPPLSQLPDAIDVAVAAPPSLPSSLPPSLPPSTAADPISGPDHSDATSSPIPPSAPPSVPAVSSSILRLQDRAQEALFDLRAMEKEYQTSKNRMEGKEEAFRRALREHLGRFQVQEEARALFVKQQLQRPP</sequence>
<dbReference type="SUPFAM" id="SSF103657">
    <property type="entry name" value="BAR/IMD domain-like"/>
    <property type="match status" value="1"/>
</dbReference>
<keyword evidence="7" id="KW-1185">Reference proteome</keyword>
<organism evidence="6 7">
    <name type="scientific">Nannochloropsis gaditana</name>
    <dbReference type="NCBI Taxonomy" id="72520"/>
    <lineage>
        <taxon>Eukaryota</taxon>
        <taxon>Sar</taxon>
        <taxon>Stramenopiles</taxon>
        <taxon>Ochrophyta</taxon>
        <taxon>Eustigmatophyceae</taxon>
        <taxon>Eustigmatales</taxon>
        <taxon>Monodopsidaceae</taxon>
        <taxon>Nannochloropsis</taxon>
    </lineage>
</organism>
<evidence type="ECO:0000256" key="1">
    <source>
        <dbReference type="ARBA" id="ARBA00004496"/>
    </source>
</evidence>
<comment type="caution">
    <text evidence="6">The sequence shown here is derived from an EMBL/GenBank/DDBJ whole genome shotgun (WGS) entry which is preliminary data.</text>
</comment>
<name>W7U7T7_9STRA</name>
<feature type="coiled-coil region" evidence="4">
    <location>
        <begin position="261"/>
        <end position="295"/>
    </location>
</feature>
<dbReference type="InterPro" id="IPR027267">
    <property type="entry name" value="AH/BAR_dom_sf"/>
</dbReference>
<evidence type="ECO:0000256" key="4">
    <source>
        <dbReference type="SAM" id="Coils"/>
    </source>
</evidence>
<gene>
    <name evidence="6" type="ORF">Naga_100895g4</name>
</gene>
<dbReference type="Proteomes" id="UP000019335">
    <property type="component" value="Chromosome 4"/>
</dbReference>
<feature type="compositionally biased region" description="Pro residues" evidence="5">
    <location>
        <begin position="214"/>
        <end position="225"/>
    </location>
</feature>
<dbReference type="EMBL" id="AZIL01000257">
    <property type="protein sequence ID" value="EWM28896.1"/>
    <property type="molecule type" value="Genomic_DNA"/>
</dbReference>
<evidence type="ECO:0000256" key="5">
    <source>
        <dbReference type="SAM" id="MobiDB-lite"/>
    </source>
</evidence>
<comment type="subcellular location">
    <subcellularLocation>
        <location evidence="1">Cytoplasm</location>
    </subcellularLocation>
</comment>
<feature type="compositionally biased region" description="Pro residues" evidence="5">
    <location>
        <begin position="245"/>
        <end position="254"/>
    </location>
</feature>
<dbReference type="GO" id="GO:0043226">
    <property type="term" value="C:organelle"/>
    <property type="evidence" value="ECO:0007669"/>
    <property type="project" value="UniProtKB-ARBA"/>
</dbReference>
<dbReference type="AlphaFoldDB" id="W7U7T7"/>
<feature type="region of interest" description="Disordered" evidence="5">
    <location>
        <begin position="1"/>
        <end position="35"/>
    </location>
</feature>
<evidence type="ECO:0008006" key="8">
    <source>
        <dbReference type="Google" id="ProtNLM"/>
    </source>
</evidence>
<dbReference type="GO" id="GO:0005886">
    <property type="term" value="C:plasma membrane"/>
    <property type="evidence" value="ECO:0007669"/>
    <property type="project" value="TreeGrafter"/>
</dbReference>
<feature type="region of interest" description="Disordered" evidence="5">
    <location>
        <begin position="213"/>
        <end position="258"/>
    </location>
</feature>
<dbReference type="Gene3D" id="1.20.1270.60">
    <property type="entry name" value="Arfaptin homology (AH) domain/BAR domain"/>
    <property type="match status" value="1"/>
</dbReference>